<dbReference type="InterPro" id="IPR007055">
    <property type="entry name" value="BON_dom"/>
</dbReference>
<gene>
    <name evidence="2" type="ORF">AAY24_15580</name>
</gene>
<dbReference type="RefSeq" id="WP_046860463.1">
    <property type="nucleotide sequence ID" value="NZ_CP011412.1"/>
</dbReference>
<protein>
    <recommendedName>
        <fullName evidence="1">BON domain-containing protein</fullName>
    </recommendedName>
</protein>
<name>A0A0F7K3N0_9GAMM</name>
<feature type="domain" description="BON" evidence="1">
    <location>
        <begin position="49"/>
        <end position="92"/>
    </location>
</feature>
<dbReference type="Proteomes" id="UP000034410">
    <property type="component" value="Chromosome"/>
</dbReference>
<accession>A0A0F7K3N0</accession>
<dbReference type="OrthoDB" id="5525824at2"/>
<evidence type="ECO:0000259" key="1">
    <source>
        <dbReference type="Pfam" id="PF04972"/>
    </source>
</evidence>
<keyword evidence="3" id="KW-1185">Reference proteome</keyword>
<dbReference type="EMBL" id="CP011412">
    <property type="protein sequence ID" value="AKH21538.1"/>
    <property type="molecule type" value="Genomic_DNA"/>
</dbReference>
<dbReference type="KEGG" id="seds:AAY24_15580"/>
<reference evidence="2 3" key="1">
    <citation type="journal article" date="2015" name="Genome Announc.">
        <title>Complete Genome Sequence of Sedimenticola thiotaurini Strain SIP-G1, a Polyphosphate- and Polyhydroxyalkanoate-Accumulating Sulfur-Oxidizing Gammaproteobacterium Isolated from Salt Marsh Sediments.</title>
        <authorList>
            <person name="Flood B.E."/>
            <person name="Jones D.S."/>
            <person name="Bailey J.V."/>
        </authorList>
    </citation>
    <scope>NUCLEOTIDE SEQUENCE [LARGE SCALE GENOMIC DNA]</scope>
    <source>
        <strain evidence="2 3">SIP-G1</strain>
    </source>
</reference>
<evidence type="ECO:0000313" key="3">
    <source>
        <dbReference type="Proteomes" id="UP000034410"/>
    </source>
</evidence>
<organism evidence="2 3">
    <name type="scientific">Sedimenticola thiotaurini</name>
    <dbReference type="NCBI Taxonomy" id="1543721"/>
    <lineage>
        <taxon>Bacteria</taxon>
        <taxon>Pseudomonadati</taxon>
        <taxon>Pseudomonadota</taxon>
        <taxon>Gammaproteobacteria</taxon>
        <taxon>Chromatiales</taxon>
        <taxon>Sedimenticolaceae</taxon>
        <taxon>Sedimenticola</taxon>
    </lineage>
</organism>
<proteinExistence type="predicted"/>
<sequence length="110" mass="12055">MSRTKTLLLGAVGLLLILMLAYYNGTAKIEQDLKFRGETLLAEHQLQWVDIEVEGRDLRLLGEAPSNKAANQAIALIKGLDGVDQVIDRFTLPAGHPASDASWSRVIEVD</sequence>
<dbReference type="AlphaFoldDB" id="A0A0F7K3N0"/>
<dbReference type="Pfam" id="PF04972">
    <property type="entry name" value="BON"/>
    <property type="match status" value="1"/>
</dbReference>
<evidence type="ECO:0000313" key="2">
    <source>
        <dbReference type="EMBL" id="AKH21538.1"/>
    </source>
</evidence>